<proteinExistence type="predicted"/>
<dbReference type="Proteomes" id="UP000231456">
    <property type="component" value="Unassembled WGS sequence"/>
</dbReference>
<protein>
    <recommendedName>
        <fullName evidence="3">Four helix bundle protein</fullName>
    </recommendedName>
</protein>
<dbReference type="NCBIfam" id="TIGR02436">
    <property type="entry name" value="four helix bundle protein"/>
    <property type="match status" value="1"/>
</dbReference>
<evidence type="ECO:0000313" key="1">
    <source>
        <dbReference type="EMBL" id="PJC52209.1"/>
    </source>
</evidence>
<dbReference type="EMBL" id="PFRH01000127">
    <property type="protein sequence ID" value="PJC52209.1"/>
    <property type="molecule type" value="Genomic_DNA"/>
</dbReference>
<dbReference type="Gene3D" id="1.20.1440.60">
    <property type="entry name" value="23S rRNA-intervening sequence"/>
    <property type="match status" value="1"/>
</dbReference>
<dbReference type="InterPro" id="IPR012657">
    <property type="entry name" value="23S_rRNA-intervening_sequence"/>
</dbReference>
<dbReference type="InterPro" id="IPR036583">
    <property type="entry name" value="23S_rRNA_IVS_sf"/>
</dbReference>
<sequence length="59" mass="6820">MEFFEISYGSAKECKYLLFLAVQREWITDKEYSKGLGIIDEICSMLFSMLTGLQRSIGE</sequence>
<evidence type="ECO:0000313" key="2">
    <source>
        <dbReference type="Proteomes" id="UP000231456"/>
    </source>
</evidence>
<organism evidence="1 2">
    <name type="scientific">Candidatus Magasanikbacteria bacterium CG_4_9_14_0_2_um_filter_42_11</name>
    <dbReference type="NCBI Taxonomy" id="1974643"/>
    <lineage>
        <taxon>Bacteria</taxon>
        <taxon>Candidatus Magasanikiibacteriota</taxon>
    </lineage>
</organism>
<dbReference type="AlphaFoldDB" id="A0A2M8F954"/>
<evidence type="ECO:0008006" key="3">
    <source>
        <dbReference type="Google" id="ProtNLM"/>
    </source>
</evidence>
<gene>
    <name evidence="1" type="ORF">CO030_04110</name>
</gene>
<accession>A0A2M8F954</accession>
<reference evidence="2" key="1">
    <citation type="submission" date="2017-09" db="EMBL/GenBank/DDBJ databases">
        <title>Depth-based differentiation of microbial function through sediment-hosted aquifers and enrichment of novel symbionts in the deep terrestrial subsurface.</title>
        <authorList>
            <person name="Probst A.J."/>
            <person name="Ladd B."/>
            <person name="Jarett J.K."/>
            <person name="Geller-Mcgrath D.E."/>
            <person name="Sieber C.M.K."/>
            <person name="Emerson J.B."/>
            <person name="Anantharaman K."/>
            <person name="Thomas B.C."/>
            <person name="Malmstrom R."/>
            <person name="Stieglmeier M."/>
            <person name="Klingl A."/>
            <person name="Woyke T."/>
            <person name="Ryan C.M."/>
            <person name="Banfield J.F."/>
        </authorList>
    </citation>
    <scope>NUCLEOTIDE SEQUENCE [LARGE SCALE GENOMIC DNA]</scope>
</reference>
<comment type="caution">
    <text evidence="1">The sequence shown here is derived from an EMBL/GenBank/DDBJ whole genome shotgun (WGS) entry which is preliminary data.</text>
</comment>
<dbReference type="SUPFAM" id="SSF158446">
    <property type="entry name" value="IVS-encoded protein-like"/>
    <property type="match status" value="1"/>
</dbReference>
<name>A0A2M8F954_9BACT</name>